<dbReference type="EMBL" id="BMAC01000076">
    <property type="protein sequence ID" value="GFP84061.1"/>
    <property type="molecule type" value="Genomic_DNA"/>
</dbReference>
<evidence type="ECO:0000313" key="2">
    <source>
        <dbReference type="EMBL" id="GFP84061.1"/>
    </source>
</evidence>
<organism evidence="2 3">
    <name type="scientific">Phtheirospermum japonicum</name>
    <dbReference type="NCBI Taxonomy" id="374723"/>
    <lineage>
        <taxon>Eukaryota</taxon>
        <taxon>Viridiplantae</taxon>
        <taxon>Streptophyta</taxon>
        <taxon>Embryophyta</taxon>
        <taxon>Tracheophyta</taxon>
        <taxon>Spermatophyta</taxon>
        <taxon>Magnoliopsida</taxon>
        <taxon>eudicotyledons</taxon>
        <taxon>Gunneridae</taxon>
        <taxon>Pentapetalae</taxon>
        <taxon>asterids</taxon>
        <taxon>lamiids</taxon>
        <taxon>Lamiales</taxon>
        <taxon>Orobanchaceae</taxon>
        <taxon>Orobanchaceae incertae sedis</taxon>
        <taxon>Phtheirospermum</taxon>
    </lineage>
</organism>
<evidence type="ECO:0000313" key="3">
    <source>
        <dbReference type="Proteomes" id="UP000653305"/>
    </source>
</evidence>
<evidence type="ECO:0000256" key="1">
    <source>
        <dbReference type="SAM" id="MobiDB-lite"/>
    </source>
</evidence>
<feature type="compositionally biased region" description="Basic and acidic residues" evidence="1">
    <location>
        <begin position="9"/>
        <end position="30"/>
    </location>
</feature>
<feature type="compositionally biased region" description="Acidic residues" evidence="1">
    <location>
        <begin position="55"/>
        <end position="69"/>
    </location>
</feature>
<sequence length="304" mass="34880">MMTTELSEEQTHINKLMKKEPSISEERESTSKVLNFPDEPLVDDKHLGDDVMSIDTDEDKNDDEMSTNTEEEKEKAKLSHTVGRLCDYPAIKRFANKLARIPGLVECAKELLKSLNEDGDTGSPNDAFQNLWENEAFKKMLVNEYRKVRTLRGLINKLATEDRVEKHEARMAWVKEDPVLGTDVEDDADLMRKVLSLSVLYWMDINLYNIVDLREIVPMEMPDDLTIDYTVENMHDVEALRKQIAACMGNHDEAEREVAFKKIRAEQLRCGRSLPEGVGVRWLVSYNPLTRFVPYSMVAVTKPA</sequence>
<keyword evidence="3" id="KW-1185">Reference proteome</keyword>
<dbReference type="AlphaFoldDB" id="A0A830BPX8"/>
<feature type="region of interest" description="Disordered" evidence="1">
    <location>
        <begin position="1"/>
        <end position="76"/>
    </location>
</feature>
<reference evidence="2" key="1">
    <citation type="submission" date="2020-07" db="EMBL/GenBank/DDBJ databases">
        <title>Ethylene signaling mediates host invasion by parasitic plants.</title>
        <authorList>
            <person name="Yoshida S."/>
        </authorList>
    </citation>
    <scope>NUCLEOTIDE SEQUENCE</scope>
    <source>
        <strain evidence="2">Okayama</strain>
    </source>
</reference>
<dbReference type="OrthoDB" id="9973389at2759"/>
<accession>A0A830BPX8</accession>
<gene>
    <name evidence="2" type="ORF">PHJA_000549700</name>
</gene>
<proteinExistence type="predicted"/>
<protein>
    <submittedName>
        <fullName evidence="2">Uncharacterized protein</fullName>
    </submittedName>
</protein>
<name>A0A830BPX8_9LAMI</name>
<dbReference type="Proteomes" id="UP000653305">
    <property type="component" value="Unassembled WGS sequence"/>
</dbReference>
<comment type="caution">
    <text evidence="2">The sequence shown here is derived from an EMBL/GenBank/DDBJ whole genome shotgun (WGS) entry which is preliminary data.</text>
</comment>